<sequence>MASSQGQEAPSMPGDGECPPAFWPAKRPVGPHQMYTETTFSMGPLVASSWTTQMVIMGCMEYTQCTWTWCMSAFHLQYCLTPEGYIVELAWKTCAECKLITAQERVAHTTVPQQVAAAAGPWLACLAAACSPGQGAPCTWLAELPGLATSTAPGATTGHHIMLRTGWSRCWLQAERSRRRSTCPAGGCQSAGLVGCSWSSSSSHGCWPLSAELARVVRCSSTGTTLPRSWSVPLGLHTTLQQARNTTSAPHPPLVPMLAAPKNTTSCLARPWRSMDTSAMSSSNCSHAHKAHTWWLTWWHRRPVLGSVQPQPLPCPLGVQVHLPHRIPGGQGGGDVLQVFLQGGAG</sequence>
<proteinExistence type="predicted"/>
<name>A0A699ZJ10_HAELA</name>
<keyword evidence="2" id="KW-1185">Reference proteome</keyword>
<dbReference type="EMBL" id="BLLF01001758">
    <property type="protein sequence ID" value="GFH21080.1"/>
    <property type="molecule type" value="Genomic_DNA"/>
</dbReference>
<dbReference type="AlphaFoldDB" id="A0A699ZJ10"/>
<evidence type="ECO:0000313" key="2">
    <source>
        <dbReference type="Proteomes" id="UP000485058"/>
    </source>
</evidence>
<protein>
    <submittedName>
        <fullName evidence="1">Uncharacterized protein</fullName>
    </submittedName>
</protein>
<dbReference type="Proteomes" id="UP000485058">
    <property type="component" value="Unassembled WGS sequence"/>
</dbReference>
<organism evidence="1 2">
    <name type="scientific">Haematococcus lacustris</name>
    <name type="common">Green alga</name>
    <name type="synonym">Haematococcus pluvialis</name>
    <dbReference type="NCBI Taxonomy" id="44745"/>
    <lineage>
        <taxon>Eukaryota</taxon>
        <taxon>Viridiplantae</taxon>
        <taxon>Chlorophyta</taxon>
        <taxon>core chlorophytes</taxon>
        <taxon>Chlorophyceae</taxon>
        <taxon>CS clade</taxon>
        <taxon>Chlamydomonadales</taxon>
        <taxon>Haematococcaceae</taxon>
        <taxon>Haematococcus</taxon>
    </lineage>
</organism>
<gene>
    <name evidence="1" type="ORF">HaLaN_18315</name>
</gene>
<accession>A0A699ZJ10</accession>
<evidence type="ECO:0000313" key="1">
    <source>
        <dbReference type="EMBL" id="GFH21080.1"/>
    </source>
</evidence>
<comment type="caution">
    <text evidence="1">The sequence shown here is derived from an EMBL/GenBank/DDBJ whole genome shotgun (WGS) entry which is preliminary data.</text>
</comment>
<reference evidence="1 2" key="1">
    <citation type="submission" date="2020-02" db="EMBL/GenBank/DDBJ databases">
        <title>Draft genome sequence of Haematococcus lacustris strain NIES-144.</title>
        <authorList>
            <person name="Morimoto D."/>
            <person name="Nakagawa S."/>
            <person name="Yoshida T."/>
            <person name="Sawayama S."/>
        </authorList>
    </citation>
    <scope>NUCLEOTIDE SEQUENCE [LARGE SCALE GENOMIC DNA]</scope>
    <source>
        <strain evidence="1 2">NIES-144</strain>
    </source>
</reference>